<gene>
    <name evidence="1" type="ORF">HGA02_03465</name>
</gene>
<accession>A0ABX1JX42</accession>
<evidence type="ECO:0000313" key="1">
    <source>
        <dbReference type="EMBL" id="NKY38612.1"/>
    </source>
</evidence>
<reference evidence="1 2" key="1">
    <citation type="submission" date="2020-04" db="EMBL/GenBank/DDBJ databases">
        <title>MicrobeNet Type strains.</title>
        <authorList>
            <person name="Nicholson A.C."/>
        </authorList>
    </citation>
    <scope>NUCLEOTIDE SEQUENCE [LARGE SCALE GENOMIC DNA]</scope>
    <source>
        <strain evidence="1 2">ATCC BAA-787</strain>
    </source>
</reference>
<sequence length="428" mass="47846">MAIYPELRLAIDAWRAEALPLIASYDGRPIAVVQDPWRVIEQSEQTATISRASRPPAVRMPPELMAEFGRLATWAKVREEIAKVVDLTGANLAGVDDRELNAAAKLLPPPGADVEGSLDEVFEEFYEQFEEFLAEPRPQLSIWVLPTSPAAAIDLEDGIQFDRLEPTELAVALNLGVVRVGSASRIVVSDFQWTFGCIRHSHRTLFDFDEDATLIPIDEAIDAVLALTSPRPIATLGTFSVAKDWLFGGMGRSYQQAVRETSSHTVSTVSGERVAKVWRLVRSPALPRPIRLALRRLRHSPMRTHPEDELLDLMIAAEALYLGGAEQGELSHQLSLRAALWAPEDGIVGRRETRALMKKAYSLRSQIAHGRAVDLEKQFEVFRNRYDYWEIVWLVRQVLSVACEKALRAPAWPPDWEAMLFPDAATDP</sequence>
<evidence type="ECO:0000313" key="2">
    <source>
        <dbReference type="Proteomes" id="UP000777774"/>
    </source>
</evidence>
<name>A0ABX1JX42_9CELL</name>
<proteinExistence type="predicted"/>
<organism evidence="1 2">
    <name type="scientific">Cellulomonas septica</name>
    <dbReference type="NCBI Taxonomy" id="285080"/>
    <lineage>
        <taxon>Bacteria</taxon>
        <taxon>Bacillati</taxon>
        <taxon>Actinomycetota</taxon>
        <taxon>Actinomycetes</taxon>
        <taxon>Micrococcales</taxon>
        <taxon>Cellulomonadaceae</taxon>
        <taxon>Cellulomonas</taxon>
    </lineage>
</organism>
<dbReference type="Proteomes" id="UP000777774">
    <property type="component" value="Unassembled WGS sequence"/>
</dbReference>
<keyword evidence="2" id="KW-1185">Reference proteome</keyword>
<protein>
    <recommendedName>
        <fullName evidence="3">Apea-like HEPN domain-containing protein</fullName>
    </recommendedName>
</protein>
<evidence type="ECO:0008006" key="3">
    <source>
        <dbReference type="Google" id="ProtNLM"/>
    </source>
</evidence>
<dbReference type="EMBL" id="JAAXOY010000041">
    <property type="protein sequence ID" value="NKY38612.1"/>
    <property type="molecule type" value="Genomic_DNA"/>
</dbReference>
<dbReference type="RefSeq" id="WP_168677615.1">
    <property type="nucleotide sequence ID" value="NZ_JAAXOY010000041.1"/>
</dbReference>
<comment type="caution">
    <text evidence="1">The sequence shown here is derived from an EMBL/GenBank/DDBJ whole genome shotgun (WGS) entry which is preliminary data.</text>
</comment>